<organism evidence="2 3">
    <name type="scientific">Pseudomonas moraviensis</name>
    <dbReference type="NCBI Taxonomy" id="321662"/>
    <lineage>
        <taxon>Bacteria</taxon>
        <taxon>Pseudomonadati</taxon>
        <taxon>Pseudomonadota</taxon>
        <taxon>Gammaproteobacteria</taxon>
        <taxon>Pseudomonadales</taxon>
        <taxon>Pseudomonadaceae</taxon>
        <taxon>Pseudomonas</taxon>
    </lineage>
</organism>
<keyword evidence="3" id="KW-1185">Reference proteome</keyword>
<proteinExistence type="predicted"/>
<accession>A0A2A2PEK2</accession>
<dbReference type="RefSeq" id="WP_095666775.1">
    <property type="nucleotide sequence ID" value="NZ_NRSS01000004.1"/>
</dbReference>
<evidence type="ECO:0000313" key="2">
    <source>
        <dbReference type="EMBL" id="PAW54029.1"/>
    </source>
</evidence>
<dbReference type="Proteomes" id="UP000217830">
    <property type="component" value="Unassembled WGS sequence"/>
</dbReference>
<sequence>MAILSLVVYGSRAREDYSVDSDTDLFAITDDERYEMIVEGTTNIACYPMAQAISRAEGGDLFFMHITLEAKAIYDPSGAFDKVRKSFAKKENYTSEISNASELGFALVAHAKNIQDYYLLNKRLAWCLRTILIARSAERGCPTFSKEGLSEFFHDRDLIDLIALKDCEIFSAKSYPLFYSAFIKYGCSPNIQMPSDFSDLMAYFLEHDNMMGLKTARLLSNDVEFNGYSWS</sequence>
<evidence type="ECO:0000259" key="1">
    <source>
        <dbReference type="Pfam" id="PF01909"/>
    </source>
</evidence>
<dbReference type="CDD" id="cd05403">
    <property type="entry name" value="NT_KNTase_like"/>
    <property type="match status" value="1"/>
</dbReference>
<dbReference type="Pfam" id="PF01909">
    <property type="entry name" value="NTP_transf_2"/>
    <property type="match status" value="1"/>
</dbReference>
<dbReference type="InterPro" id="IPR043519">
    <property type="entry name" value="NT_sf"/>
</dbReference>
<dbReference type="AlphaFoldDB" id="A0A2A2PEK2"/>
<dbReference type="Gene3D" id="3.30.460.10">
    <property type="entry name" value="Beta Polymerase, domain 2"/>
    <property type="match status" value="1"/>
</dbReference>
<dbReference type="GO" id="GO:0016779">
    <property type="term" value="F:nucleotidyltransferase activity"/>
    <property type="evidence" value="ECO:0007669"/>
    <property type="project" value="InterPro"/>
</dbReference>
<dbReference type="EMBL" id="NRST01000001">
    <property type="protein sequence ID" value="PAW54029.1"/>
    <property type="molecule type" value="Genomic_DNA"/>
</dbReference>
<keyword evidence="2" id="KW-0808">Transferase</keyword>
<dbReference type="SUPFAM" id="SSF81301">
    <property type="entry name" value="Nucleotidyltransferase"/>
    <property type="match status" value="1"/>
</dbReference>
<gene>
    <name evidence="2" type="ORF">CKQ80_01625</name>
</gene>
<reference evidence="2 3" key="1">
    <citation type="submission" date="2017-08" db="EMBL/GenBank/DDBJ databases">
        <title>Draft Genome Sequence of Pseudomonas moraviensis TYU6, isolated from Taxus cuspidata by using PacBio Single-Molecule Real-Time Technology.</title>
        <authorList>
            <person name="Baek K.-H."/>
            <person name="Mishra A.K."/>
        </authorList>
    </citation>
    <scope>NUCLEOTIDE SEQUENCE [LARGE SCALE GENOMIC DNA]</scope>
    <source>
        <strain evidence="2 3">TYU6</strain>
    </source>
</reference>
<dbReference type="InterPro" id="IPR002934">
    <property type="entry name" value="Polymerase_NTP_transf_dom"/>
</dbReference>
<evidence type="ECO:0000313" key="3">
    <source>
        <dbReference type="Proteomes" id="UP000217830"/>
    </source>
</evidence>
<comment type="caution">
    <text evidence="2">The sequence shown here is derived from an EMBL/GenBank/DDBJ whole genome shotgun (WGS) entry which is preliminary data.</text>
</comment>
<feature type="domain" description="Polymerase nucleotidyl transferase" evidence="1">
    <location>
        <begin position="5"/>
        <end position="39"/>
    </location>
</feature>
<protein>
    <submittedName>
        <fullName evidence="2">Nucleotidyltransferase</fullName>
    </submittedName>
</protein>
<name>A0A2A2PEK2_9PSED</name>